<protein>
    <submittedName>
        <fullName evidence="2">Uncharacterized protein</fullName>
    </submittedName>
</protein>
<dbReference type="Proteomes" id="UP000694044">
    <property type="component" value="Unassembled WGS sequence"/>
</dbReference>
<keyword evidence="1" id="KW-0472">Membrane</keyword>
<dbReference type="AlphaFoldDB" id="A0A8T1VVR0"/>
<evidence type="ECO:0000256" key="1">
    <source>
        <dbReference type="SAM" id="Phobius"/>
    </source>
</evidence>
<comment type="caution">
    <text evidence="2">The sequence shown here is derived from an EMBL/GenBank/DDBJ whole genome shotgun (WGS) entry which is preliminary data.</text>
</comment>
<evidence type="ECO:0000313" key="3">
    <source>
        <dbReference type="Proteomes" id="UP000694044"/>
    </source>
</evidence>
<keyword evidence="1" id="KW-0812">Transmembrane</keyword>
<accession>A0A8T1VVR0</accession>
<dbReference type="EMBL" id="JAGDFM010000171">
    <property type="protein sequence ID" value="KAG7383624.1"/>
    <property type="molecule type" value="Genomic_DNA"/>
</dbReference>
<proteinExistence type="predicted"/>
<keyword evidence="3" id="KW-1185">Reference proteome</keyword>
<keyword evidence="1" id="KW-1133">Transmembrane helix</keyword>
<organism evidence="2 3">
    <name type="scientific">Phytophthora pseudosyringae</name>
    <dbReference type="NCBI Taxonomy" id="221518"/>
    <lineage>
        <taxon>Eukaryota</taxon>
        <taxon>Sar</taxon>
        <taxon>Stramenopiles</taxon>
        <taxon>Oomycota</taxon>
        <taxon>Peronosporomycetes</taxon>
        <taxon>Peronosporales</taxon>
        <taxon>Peronosporaceae</taxon>
        <taxon>Phytophthora</taxon>
    </lineage>
</organism>
<sequence length="101" mass="10753">MEVVTALLDELGEHDDGYCGGDGIVGQVVEHYAGDGTLSGVLWIRAMEMVTVLLGVLSSMAMLATALLDMLSSMALATAWSGMPCKMELVSRFRRLEQSAA</sequence>
<evidence type="ECO:0000313" key="2">
    <source>
        <dbReference type="EMBL" id="KAG7383624.1"/>
    </source>
</evidence>
<name>A0A8T1VVR0_9STRA</name>
<reference evidence="2" key="1">
    <citation type="submission" date="2021-02" db="EMBL/GenBank/DDBJ databases">
        <authorList>
            <person name="Palmer J.M."/>
        </authorList>
    </citation>
    <scope>NUCLEOTIDE SEQUENCE</scope>
    <source>
        <strain evidence="2">SCRP734</strain>
    </source>
</reference>
<feature type="transmembrane region" description="Helical" evidence="1">
    <location>
        <begin position="49"/>
        <end position="68"/>
    </location>
</feature>
<gene>
    <name evidence="2" type="ORF">PHYPSEUDO_003499</name>
</gene>